<feature type="region of interest" description="Disordered" evidence="1">
    <location>
        <begin position="75"/>
        <end position="95"/>
    </location>
</feature>
<dbReference type="RefSeq" id="WP_093829722.1">
    <property type="nucleotide sequence ID" value="NZ_FOLQ01000008.1"/>
</dbReference>
<sequence length="207" mass="22376">MQTNLNLLWIGLLSVTLLTGCGGNKEEEEKKDEESVSVMGAASAVKELAAQAEEMSKKGPTETIDFRKLKEMLPADADGLPRKEATGEKNGAAGYNVSTAEGKYGNEDGSETIDLTIVDAGGGPMLMGLAAWSMIDIDKETENGYEKTSKMGDNKSYEKYDNKDKNGEIAVLVNKRFIITAEGRGVSMDKIKAALEDIDLDKLEDLK</sequence>
<protein>
    <submittedName>
        <fullName evidence="2">Uncharacterized protein</fullName>
    </submittedName>
</protein>
<dbReference type="STRING" id="662367.SAMN05216167_108269"/>
<proteinExistence type="predicted"/>
<dbReference type="Proteomes" id="UP000198598">
    <property type="component" value="Unassembled WGS sequence"/>
</dbReference>
<gene>
    <name evidence="2" type="ORF">SAMN05216167_108269</name>
</gene>
<reference evidence="2 3" key="1">
    <citation type="submission" date="2016-10" db="EMBL/GenBank/DDBJ databases">
        <authorList>
            <person name="de Groot N.N."/>
        </authorList>
    </citation>
    <scope>NUCLEOTIDE SEQUENCE [LARGE SCALE GENOMIC DNA]</scope>
    <source>
        <strain evidence="2 3">DSM 26130</strain>
    </source>
</reference>
<keyword evidence="3" id="KW-1185">Reference proteome</keyword>
<evidence type="ECO:0000313" key="3">
    <source>
        <dbReference type="Proteomes" id="UP000198598"/>
    </source>
</evidence>
<accession>A0A1I1WGC8</accession>
<evidence type="ECO:0000313" key="2">
    <source>
        <dbReference type="EMBL" id="SFD94197.1"/>
    </source>
</evidence>
<dbReference type="AlphaFoldDB" id="A0A1I1WGC8"/>
<feature type="compositionally biased region" description="Basic and acidic residues" evidence="1">
    <location>
        <begin position="75"/>
        <end position="87"/>
    </location>
</feature>
<evidence type="ECO:0000256" key="1">
    <source>
        <dbReference type="SAM" id="MobiDB-lite"/>
    </source>
</evidence>
<dbReference type="EMBL" id="FOLQ01000008">
    <property type="protein sequence ID" value="SFD94197.1"/>
    <property type="molecule type" value="Genomic_DNA"/>
</dbReference>
<organism evidence="2 3">
    <name type="scientific">Spirosoma endophyticum</name>
    <dbReference type="NCBI Taxonomy" id="662367"/>
    <lineage>
        <taxon>Bacteria</taxon>
        <taxon>Pseudomonadati</taxon>
        <taxon>Bacteroidota</taxon>
        <taxon>Cytophagia</taxon>
        <taxon>Cytophagales</taxon>
        <taxon>Cytophagaceae</taxon>
        <taxon>Spirosoma</taxon>
    </lineage>
</organism>
<name>A0A1I1WGC8_9BACT</name>
<dbReference type="OrthoDB" id="958801at2"/>